<gene>
    <name evidence="3" type="ORF">BDZ90DRAFT_276098</name>
</gene>
<protein>
    <recommendedName>
        <fullName evidence="2">BZIP domain-containing protein</fullName>
    </recommendedName>
</protein>
<feature type="compositionally biased region" description="Low complexity" evidence="1">
    <location>
        <begin position="363"/>
        <end position="382"/>
    </location>
</feature>
<feature type="compositionally biased region" description="Low complexity" evidence="1">
    <location>
        <begin position="25"/>
        <end position="37"/>
    </location>
</feature>
<proteinExistence type="predicted"/>
<evidence type="ECO:0000256" key="1">
    <source>
        <dbReference type="SAM" id="MobiDB-lite"/>
    </source>
</evidence>
<dbReference type="Gene3D" id="1.20.5.170">
    <property type="match status" value="1"/>
</dbReference>
<dbReference type="EMBL" id="KZ819678">
    <property type="protein sequence ID" value="PWN24923.1"/>
    <property type="molecule type" value="Genomic_DNA"/>
</dbReference>
<feature type="compositionally biased region" description="Polar residues" evidence="1">
    <location>
        <begin position="623"/>
        <end position="639"/>
    </location>
</feature>
<dbReference type="InterPro" id="IPR004827">
    <property type="entry name" value="bZIP"/>
</dbReference>
<feature type="compositionally biased region" description="Low complexity" evidence="1">
    <location>
        <begin position="166"/>
        <end position="179"/>
    </location>
</feature>
<dbReference type="InterPro" id="IPR046347">
    <property type="entry name" value="bZIP_sf"/>
</dbReference>
<feature type="region of interest" description="Disordered" evidence="1">
    <location>
        <begin position="1"/>
        <end position="79"/>
    </location>
</feature>
<feature type="region of interest" description="Disordered" evidence="1">
    <location>
        <begin position="515"/>
        <end position="556"/>
    </location>
</feature>
<feature type="compositionally biased region" description="Basic residues" evidence="1">
    <location>
        <begin position="383"/>
        <end position="396"/>
    </location>
</feature>
<keyword evidence="4" id="KW-1185">Reference proteome</keyword>
<evidence type="ECO:0000313" key="3">
    <source>
        <dbReference type="EMBL" id="PWN24923.1"/>
    </source>
</evidence>
<sequence length="747" mass="77845">MAPATTKRKASSPESSGDEDEDQISPVAAESSSAAASRPLTKTRAGSELVPSSKPGEPPVTKRTLQNRKAQREFRKRREARVKELEERCRRFDQMGLEANAELQAMARQLKDENEALRSLLVRLGYGALIDQALNGDFAAAAAAADASGAANAGGGGLSSHHHSRSSSARGSNSSGAGNDDTKPTTASLQSFPPAPPGSVNPNLLDPTSGLGGGYPHHHQQQHQQQQHQQGNAAMNVRWSPQQPQQQHSQSQDWSSMQPQSTQQRRGSDGRDQNPLLSLDLSGGAVDNNGQDGQRHPGGGRGPSRTPGGSVARGGRNEDYAMTPGTFSSLMGMLVGGNNQQGQQQHANSPHGGGSAFIRTPTGMQQHPHQQHLGQQGQQPVHPTHHNHVPFAHRPHHNDALLNPNPIPFALNLSNEPVPDQSWWDRNGGGTFGGDSFLDEKAQAVAQAQASSSQGAMSPFDLSSFLNAGAYGGGNGAGMNMGSLGMGTGMPTGYTPALAGNNDDPLSQAGADLKMRDESAAASSSGKSGKGNGKASTGGSDNPANNADGAQQQPPLNPAEHVQTFLRLLERQAIRATTARANAGRGSMSGKAANKSTPWMDMGSDAASSASSSGNDSPEDGGTTPTGSDRRSSTNSSREMITPNAAYSRLASHPAFLYTSVAELEALVGTINDASIATVQAQGSGSGAPLELNANALQRMRAMLDEKMKRGGRGAMWPFEPLKDGGVPKAGEEGGEQQQHSGMAAAI</sequence>
<feature type="region of interest" description="Disordered" evidence="1">
    <location>
        <begin position="578"/>
        <end position="640"/>
    </location>
</feature>
<dbReference type="SMART" id="SM00338">
    <property type="entry name" value="BRLZ"/>
    <property type="match status" value="1"/>
</dbReference>
<dbReference type="AlphaFoldDB" id="A0A316ULW4"/>
<dbReference type="SUPFAM" id="SSF57959">
    <property type="entry name" value="Leucine zipper domain"/>
    <property type="match status" value="1"/>
</dbReference>
<reference evidence="3 4" key="1">
    <citation type="journal article" date="2018" name="Mol. Biol. Evol.">
        <title>Broad Genomic Sampling Reveals a Smut Pathogenic Ancestry of the Fungal Clade Ustilaginomycotina.</title>
        <authorList>
            <person name="Kijpornyongpan T."/>
            <person name="Mondo S.J."/>
            <person name="Barry K."/>
            <person name="Sandor L."/>
            <person name="Lee J."/>
            <person name="Lipzen A."/>
            <person name="Pangilinan J."/>
            <person name="LaButti K."/>
            <person name="Hainaut M."/>
            <person name="Henrissat B."/>
            <person name="Grigoriev I.V."/>
            <person name="Spatafora J.W."/>
            <person name="Aime M.C."/>
        </authorList>
    </citation>
    <scope>NUCLEOTIDE SEQUENCE [LARGE SCALE GENOMIC DNA]</scope>
    <source>
        <strain evidence="3 4">MCA 5214</strain>
    </source>
</reference>
<dbReference type="RefSeq" id="XP_025359535.1">
    <property type="nucleotide sequence ID" value="XM_025508913.1"/>
</dbReference>
<feature type="compositionally biased region" description="Low complexity" evidence="1">
    <location>
        <begin position="600"/>
        <end position="616"/>
    </location>
</feature>
<feature type="compositionally biased region" description="Low complexity" evidence="1">
    <location>
        <begin position="240"/>
        <end position="258"/>
    </location>
</feature>
<dbReference type="Proteomes" id="UP000245884">
    <property type="component" value="Unassembled WGS sequence"/>
</dbReference>
<organism evidence="3 4">
    <name type="scientific">Jaminaea rosea</name>
    <dbReference type="NCBI Taxonomy" id="1569628"/>
    <lineage>
        <taxon>Eukaryota</taxon>
        <taxon>Fungi</taxon>
        <taxon>Dikarya</taxon>
        <taxon>Basidiomycota</taxon>
        <taxon>Ustilaginomycotina</taxon>
        <taxon>Exobasidiomycetes</taxon>
        <taxon>Microstromatales</taxon>
        <taxon>Microstromatales incertae sedis</taxon>
        <taxon>Jaminaea</taxon>
    </lineage>
</organism>
<dbReference type="PANTHER" id="PTHR42070">
    <property type="entry name" value="FILAMENT ASSOCIATED PROTEIN, PUTATIVE (AFU_ORTHOLOGUE AFUA_8G06630)-RELATED"/>
    <property type="match status" value="1"/>
</dbReference>
<dbReference type="CDD" id="cd14688">
    <property type="entry name" value="bZIP_YAP"/>
    <property type="match status" value="1"/>
</dbReference>
<feature type="region of interest" description="Disordered" evidence="1">
    <location>
        <begin position="149"/>
        <end position="400"/>
    </location>
</feature>
<feature type="compositionally biased region" description="Low complexity" evidence="1">
    <location>
        <begin position="336"/>
        <end position="345"/>
    </location>
</feature>
<feature type="compositionally biased region" description="Low complexity" evidence="1">
    <location>
        <begin position="520"/>
        <end position="540"/>
    </location>
</feature>
<evidence type="ECO:0000259" key="2">
    <source>
        <dbReference type="PROSITE" id="PS00036"/>
    </source>
</evidence>
<dbReference type="PROSITE" id="PS00036">
    <property type="entry name" value="BZIP_BASIC"/>
    <property type="match status" value="1"/>
</dbReference>
<dbReference type="STRING" id="1569628.A0A316ULW4"/>
<accession>A0A316ULW4</accession>
<feature type="compositionally biased region" description="Basic residues" evidence="1">
    <location>
        <begin position="1"/>
        <end position="10"/>
    </location>
</feature>
<feature type="region of interest" description="Disordered" evidence="1">
    <location>
        <begin position="726"/>
        <end position="747"/>
    </location>
</feature>
<dbReference type="PANTHER" id="PTHR42070:SF1">
    <property type="entry name" value="FILAMENT ASSOCIATED PROTEIN, PUTATIVE (AFU_ORTHOLOGUE AFUA_8G06630)-RELATED"/>
    <property type="match status" value="1"/>
</dbReference>
<feature type="compositionally biased region" description="Polar residues" evidence="1">
    <location>
        <begin position="542"/>
        <end position="554"/>
    </location>
</feature>
<dbReference type="OrthoDB" id="5374328at2759"/>
<dbReference type="Pfam" id="PF00170">
    <property type="entry name" value="bZIP_1"/>
    <property type="match status" value="1"/>
</dbReference>
<evidence type="ECO:0000313" key="4">
    <source>
        <dbReference type="Proteomes" id="UP000245884"/>
    </source>
</evidence>
<name>A0A316ULW4_9BASI</name>
<dbReference type="GO" id="GO:0003700">
    <property type="term" value="F:DNA-binding transcription factor activity"/>
    <property type="evidence" value="ECO:0007669"/>
    <property type="project" value="InterPro"/>
</dbReference>
<feature type="domain" description="BZIP" evidence="2">
    <location>
        <begin position="62"/>
        <end position="77"/>
    </location>
</feature>
<dbReference type="GeneID" id="37030736"/>